<evidence type="ECO:0000256" key="1">
    <source>
        <dbReference type="ARBA" id="ARBA00006817"/>
    </source>
</evidence>
<evidence type="ECO:0000313" key="3">
    <source>
        <dbReference type="EMBL" id="OHU28922.1"/>
    </source>
</evidence>
<feature type="domain" description="Activator of Hsp90 ATPase homologue 1/2-like C-terminal" evidence="2">
    <location>
        <begin position="27"/>
        <end position="127"/>
    </location>
</feature>
<dbReference type="InterPro" id="IPR013538">
    <property type="entry name" value="ASHA1/2-like_C"/>
</dbReference>
<dbReference type="OrthoDB" id="9803476at2"/>
<name>A0A1S1LCX6_9MYCO</name>
<evidence type="ECO:0000259" key="2">
    <source>
        <dbReference type="Pfam" id="PF08327"/>
    </source>
</evidence>
<gene>
    <name evidence="3" type="ORF">BKG76_06685</name>
</gene>
<dbReference type="EMBL" id="MLIK01000008">
    <property type="protein sequence ID" value="OHU28922.1"/>
    <property type="molecule type" value="Genomic_DNA"/>
</dbReference>
<dbReference type="RefSeq" id="WP_083337952.1">
    <property type="nucleotide sequence ID" value="NZ_MLIK01000008.1"/>
</dbReference>
<dbReference type="Gene3D" id="3.30.530.20">
    <property type="match status" value="1"/>
</dbReference>
<comment type="similarity">
    <text evidence="1">Belongs to the AHA1 family.</text>
</comment>
<dbReference type="InterPro" id="IPR023393">
    <property type="entry name" value="START-like_dom_sf"/>
</dbReference>
<dbReference type="GeneID" id="97008306"/>
<sequence>MGPQAGGVLTIEQADASVVGHFYPYEPWQVWTVLNSRELFFADWGQEMRGQLLEVRRPFTFKVWPIPGTDFSGNIQMEYLEVRPHELLVFTLTVLGEHPWPLEGTLTLARQGQGTYVTYVLAGFTPGRFGHSLARRVVNGAHKTVLRRAEKILRRQYGGYRRVESTPA</sequence>
<dbReference type="Proteomes" id="UP000179616">
    <property type="component" value="Unassembled WGS sequence"/>
</dbReference>
<reference evidence="3 4" key="1">
    <citation type="submission" date="2016-10" db="EMBL/GenBank/DDBJ databases">
        <title>Evaluation of Human, Veterinary and Environmental Mycobacterium chelonae Isolates by Core Genome Phylogenomic Analysis, Targeted Gene Comparison, and Anti-microbial Susceptibility Patterns: A Tale of Mistaken Identities.</title>
        <authorList>
            <person name="Fogelson S.B."/>
            <person name="Camus A.C."/>
            <person name="Lorenz W."/>
            <person name="Vasireddy R."/>
            <person name="Vasireddy S."/>
            <person name="Smith T."/>
            <person name="Brown-Elliott B.A."/>
            <person name="Wallace R.J.Jr."/>
            <person name="Hasan N.A."/>
            <person name="Reischl U."/>
            <person name="Sanchez S."/>
        </authorList>
    </citation>
    <scope>NUCLEOTIDE SEQUENCE [LARGE SCALE GENOMIC DNA]</scope>
    <source>
        <strain evidence="3 4">1559</strain>
    </source>
</reference>
<dbReference type="AlphaFoldDB" id="A0A1S1LCX6"/>
<organism evidence="3 4">
    <name type="scientific">Mycobacteroides franklinii</name>
    <dbReference type="NCBI Taxonomy" id="948102"/>
    <lineage>
        <taxon>Bacteria</taxon>
        <taxon>Bacillati</taxon>
        <taxon>Actinomycetota</taxon>
        <taxon>Actinomycetes</taxon>
        <taxon>Mycobacteriales</taxon>
        <taxon>Mycobacteriaceae</taxon>
        <taxon>Mycobacteroides</taxon>
    </lineage>
</organism>
<evidence type="ECO:0000313" key="4">
    <source>
        <dbReference type="Proteomes" id="UP000179616"/>
    </source>
</evidence>
<comment type="caution">
    <text evidence="3">The sequence shown here is derived from an EMBL/GenBank/DDBJ whole genome shotgun (WGS) entry which is preliminary data.</text>
</comment>
<dbReference type="SUPFAM" id="SSF55961">
    <property type="entry name" value="Bet v1-like"/>
    <property type="match status" value="1"/>
</dbReference>
<protein>
    <recommendedName>
        <fullName evidence="2">Activator of Hsp90 ATPase homologue 1/2-like C-terminal domain-containing protein</fullName>
    </recommendedName>
</protein>
<accession>A0A1S1LCX6</accession>
<dbReference type="Pfam" id="PF08327">
    <property type="entry name" value="AHSA1"/>
    <property type="match status" value="1"/>
</dbReference>
<proteinExistence type="inferred from homology"/>